<reference evidence="5 6" key="1">
    <citation type="submission" date="2017-07" db="EMBL/GenBank/DDBJ databases">
        <title>Isolation and whole genome analysis of endospore-forming bacteria from heroin.</title>
        <authorList>
            <person name="Kalinowski J."/>
            <person name="Ahrens B."/>
            <person name="Al-Dilaimi A."/>
            <person name="Winkler A."/>
            <person name="Wibberg D."/>
            <person name="Schleenbecker U."/>
            <person name="Ruckert C."/>
            <person name="Wolfel R."/>
            <person name="Grass G."/>
        </authorList>
    </citation>
    <scope>NUCLEOTIDE SEQUENCE [LARGE SCALE GENOMIC DNA]</scope>
    <source>
        <strain evidence="5 6">7539</strain>
    </source>
</reference>
<dbReference type="PANTHER" id="PTHR34218:SF4">
    <property type="entry name" value="ACYL-HOMOSERINE LACTONE ACYLASE QUIP"/>
    <property type="match status" value="1"/>
</dbReference>
<keyword evidence="4" id="KW-0479">Metal-binding</keyword>
<dbReference type="PANTHER" id="PTHR34218">
    <property type="entry name" value="PEPTIDASE S45 PENICILLIN AMIDASE"/>
    <property type="match status" value="1"/>
</dbReference>
<organism evidence="5 6">
    <name type="scientific">Shouchella clausii</name>
    <name type="common">Alkalihalobacillus clausii</name>
    <dbReference type="NCBI Taxonomy" id="79880"/>
    <lineage>
        <taxon>Bacteria</taxon>
        <taxon>Bacillati</taxon>
        <taxon>Bacillota</taxon>
        <taxon>Bacilli</taxon>
        <taxon>Bacillales</taxon>
        <taxon>Bacillaceae</taxon>
        <taxon>Shouchella</taxon>
    </lineage>
</organism>
<dbReference type="Gene3D" id="2.30.120.10">
    <property type="match status" value="1"/>
</dbReference>
<dbReference type="InterPro" id="IPR029055">
    <property type="entry name" value="Ntn_hydrolases_N"/>
</dbReference>
<dbReference type="GO" id="GO:0046872">
    <property type="term" value="F:metal ion binding"/>
    <property type="evidence" value="ECO:0007669"/>
    <property type="project" value="UniProtKB-KW"/>
</dbReference>
<gene>
    <name evidence="5" type="ORF">CHH72_20050</name>
</gene>
<dbReference type="AlphaFoldDB" id="A0A268NUZ9"/>
<evidence type="ECO:0000256" key="2">
    <source>
        <dbReference type="ARBA" id="ARBA00022801"/>
    </source>
</evidence>
<dbReference type="InterPro" id="IPR002692">
    <property type="entry name" value="S45"/>
</dbReference>
<comment type="caution">
    <text evidence="5">The sequence shown here is derived from an EMBL/GenBank/DDBJ whole genome shotgun (WGS) entry which is preliminary data.</text>
</comment>
<dbReference type="InterPro" id="IPR043146">
    <property type="entry name" value="Penicillin_amidase_N_B-knob"/>
</dbReference>
<comment type="cofactor">
    <cofactor evidence="4">
        <name>Ca(2+)</name>
        <dbReference type="ChEBI" id="CHEBI:29108"/>
    </cofactor>
    <text evidence="4">Binds 1 Ca(2+) ion per dimer.</text>
</comment>
<keyword evidence="4" id="KW-0106">Calcium</keyword>
<dbReference type="CDD" id="cd03747">
    <property type="entry name" value="Ntn_PGA_like"/>
    <property type="match status" value="1"/>
</dbReference>
<dbReference type="GO" id="GO:0016811">
    <property type="term" value="F:hydrolase activity, acting on carbon-nitrogen (but not peptide) bonds, in linear amides"/>
    <property type="evidence" value="ECO:0007669"/>
    <property type="project" value="InterPro"/>
</dbReference>
<evidence type="ECO:0000256" key="3">
    <source>
        <dbReference type="ARBA" id="ARBA00023145"/>
    </source>
</evidence>
<keyword evidence="3" id="KW-0865">Zymogen</keyword>
<evidence type="ECO:0000313" key="5">
    <source>
        <dbReference type="EMBL" id="PAE87079.1"/>
    </source>
</evidence>
<evidence type="ECO:0000256" key="4">
    <source>
        <dbReference type="PIRSR" id="PIRSR001227-2"/>
    </source>
</evidence>
<dbReference type="Proteomes" id="UP000216207">
    <property type="component" value="Unassembled WGS sequence"/>
</dbReference>
<comment type="similarity">
    <text evidence="1">Belongs to the peptidase S45 family.</text>
</comment>
<dbReference type="Gene3D" id="1.10.1400.10">
    <property type="match status" value="1"/>
</dbReference>
<sequence length="799" mass="88819">MDSIPSTGQAPKKRRVLFISGAAILVILLATLLWAYMQIKKPLPQTTGELVVNGLNASVNVYRDAQGVPHIEAQSDVDLYFSQGYVTAQDRLFQMDLSRRQASGRLAEVMGETFVDSDVFFRTFGLRRAAEASASAYDAETYRYLEAYADGVNAFIEYAQATGTLPLEFRLAGYEPEQWDPIDSLTIGKHMAYDLGGNWQSQAFHYWLSQHVSEEEALDLLPSYPEEGPAVLDLAQTIDMDVETAFANVGSKLPHPFNGSNNWVLSGDRTATGMPLLADDPHLGLGAPSIWYETHLTSPTVNVTGVIFAGVPGIILGSNETIAWGVTNVGPDVQQLYFEQRNPENQNEFLYDGEWYKAEVIAEEIKIAGEEPFYHDVVLTKHGPILSEYAHVEDESEYALSLRWTGHDPTTELKAVLDFNRADNWDQFKEALTHFHAPAQNFVFASTDGTIAYRANGLIPIRANGDDALLPVPGWDPAYEWEGYIPWDELPTIVNPESGIIATANNKIAGDDYPYHISHTWAQPYRQQRIIEVLAAKDNHTVTDMQALQMDVANLQATNMLPLLTEALPAEGLRAIDEEGLDVLAEWNQFDEREEAGPLLFHFWMEEIENLLFAAKIPAEINELFYGRAGVVDELLKRAATGDPGPWVEGAGGFEAVVLQSYQAAIDKAARLQGNAPAKWRWGDFHQVEFSHPMAAITPLNYLFDRAPLPADGSHVTTMAASYNRETGIVNHGAGWRGVFDLSDIDHTYHIVAPGQSGHVTSETYRSQMEAWTEGHYHTTSIHPATYKNNSDKLELRSQ</sequence>
<dbReference type="InterPro" id="IPR014395">
    <property type="entry name" value="Pen/GL7ACA/AHL_acylase"/>
</dbReference>
<dbReference type="GO" id="GO:0017000">
    <property type="term" value="P:antibiotic biosynthetic process"/>
    <property type="evidence" value="ECO:0007669"/>
    <property type="project" value="InterPro"/>
</dbReference>
<dbReference type="EMBL" id="NPCC01000042">
    <property type="protein sequence ID" value="PAE87079.1"/>
    <property type="molecule type" value="Genomic_DNA"/>
</dbReference>
<dbReference type="PIRSF" id="PIRSF001227">
    <property type="entry name" value="Pen_acylase"/>
    <property type="match status" value="1"/>
</dbReference>
<dbReference type="Pfam" id="PF01804">
    <property type="entry name" value="Penicil_amidase"/>
    <property type="match status" value="1"/>
</dbReference>
<dbReference type="Gene3D" id="3.60.20.10">
    <property type="entry name" value="Glutamine Phosphoribosylpyrophosphate, subunit 1, domain 1"/>
    <property type="match status" value="1"/>
</dbReference>
<dbReference type="SUPFAM" id="SSF56235">
    <property type="entry name" value="N-terminal nucleophile aminohydrolases (Ntn hydrolases)"/>
    <property type="match status" value="1"/>
</dbReference>
<feature type="binding site" evidence="4">
    <location>
        <position position="332"/>
    </location>
    <ligand>
        <name>Ca(2+)</name>
        <dbReference type="ChEBI" id="CHEBI:29108"/>
    </ligand>
</feature>
<accession>A0A268NUZ9</accession>
<name>A0A268NUZ9_SHOCL</name>
<keyword evidence="2" id="KW-0378">Hydrolase</keyword>
<proteinExistence type="inferred from homology"/>
<dbReference type="RefSeq" id="WP_035202076.1">
    <property type="nucleotide sequence ID" value="NZ_BOQQ01000008.1"/>
</dbReference>
<dbReference type="InterPro" id="IPR023343">
    <property type="entry name" value="Penicillin_amidase_dom1"/>
</dbReference>
<dbReference type="InterPro" id="IPR043147">
    <property type="entry name" value="Penicillin_amidase_A-knob"/>
</dbReference>
<dbReference type="Gene3D" id="1.10.439.10">
    <property type="entry name" value="Penicillin Amidohydrolase, domain 1"/>
    <property type="match status" value="1"/>
</dbReference>
<evidence type="ECO:0000256" key="1">
    <source>
        <dbReference type="ARBA" id="ARBA00006586"/>
    </source>
</evidence>
<protein>
    <submittedName>
        <fullName evidence="5">Penicillin acylase family protein</fullName>
    </submittedName>
</protein>
<evidence type="ECO:0000313" key="6">
    <source>
        <dbReference type="Proteomes" id="UP000216207"/>
    </source>
</evidence>